<dbReference type="AlphaFoldDB" id="A0A914W5P3"/>
<dbReference type="WBParaSite" id="PSAMB.scaffold307size57765.g4542.t1">
    <property type="protein sequence ID" value="PSAMB.scaffold307size57765.g4542.t1"/>
    <property type="gene ID" value="PSAMB.scaffold307size57765.g4542"/>
</dbReference>
<feature type="region of interest" description="Disordered" evidence="8">
    <location>
        <begin position="593"/>
        <end position="612"/>
    </location>
</feature>
<organism evidence="11 12">
    <name type="scientific">Plectus sambesii</name>
    <dbReference type="NCBI Taxonomy" id="2011161"/>
    <lineage>
        <taxon>Eukaryota</taxon>
        <taxon>Metazoa</taxon>
        <taxon>Ecdysozoa</taxon>
        <taxon>Nematoda</taxon>
        <taxon>Chromadorea</taxon>
        <taxon>Plectida</taxon>
        <taxon>Plectina</taxon>
        <taxon>Plectoidea</taxon>
        <taxon>Plectidae</taxon>
        <taxon>Plectus</taxon>
    </lineage>
</organism>
<accession>A0A914W5P3</accession>
<evidence type="ECO:0000256" key="3">
    <source>
        <dbReference type="ARBA" id="ARBA00022475"/>
    </source>
</evidence>
<feature type="transmembrane region" description="Helical" evidence="9">
    <location>
        <begin position="317"/>
        <end position="339"/>
    </location>
</feature>
<dbReference type="GO" id="GO:0043252">
    <property type="term" value="P:sodium-independent organic anion transport"/>
    <property type="evidence" value="ECO:0007669"/>
    <property type="project" value="TreeGrafter"/>
</dbReference>
<feature type="transmembrane region" description="Helical" evidence="9">
    <location>
        <begin position="176"/>
        <end position="195"/>
    </location>
</feature>
<feature type="transmembrane region" description="Helical" evidence="9">
    <location>
        <begin position="351"/>
        <end position="370"/>
    </location>
</feature>
<protein>
    <submittedName>
        <fullName evidence="12">Kazal-like domain-containing protein</fullName>
    </submittedName>
</protein>
<feature type="transmembrane region" description="Helical" evidence="9">
    <location>
        <begin position="77"/>
        <end position="103"/>
    </location>
</feature>
<sequence length="664" mass="72029">MARVACFDNVRWFLWAFYLCYLFESSGFAYTIGTSRAVQVQLKRSSLSSGVLIAARDAGFVFSVLLLSLFGSRGNRAVWLGLACSIGALGNILIGLPSAYFSYRQSERRSNMNSTNSSDVENCVDSGYLMWTMLGGHGIFGFGHSTVWSLGVPLLDSLAQKLSNPLPLAMAFSMRIIGPIIGFLLSAVFNAIKLWHSESWWLGFIVLGLLQLLPSIWLTAFRKRATDSRLFAHDKSMKETKTEQPKKPDATSKAFRQQLMSNLQTSFFAIKLVISSNPVYVGSLIGRTLDAFAFKGAFVFVPLFMNIEFEQSSVATSLYYATIGMISFTVGIIGGGLLVSKFNHEGQKAALFIATCSFFCGVVTICQVWIPCDNLINRIGADFNHTNCLGETCPLITDPICDSLTGQSYASLCHAGCRLENETRSCACAPSGQASLEYCDSSSCRVASIVYMVCTMIIGVATGCAVVPGILVLLCAVPPQRRSVALGFSGLAVSLLGTMPSSLVFGYLIDSSCLLWSNEKCSGRGYCVSYDSSALRLRFYLTCGILRLCAMCTDLYVSRRAVGLRLTAETFEEPPASLSPLLDVVDANLHQRDRAPTAPGADNADLSRTGEETQLAHKTVRKFYEERPLNLAANHDVSVLNMGGSSMTSSSASLNSIIDTVSVV</sequence>
<feature type="transmembrane region" description="Helical" evidence="9">
    <location>
        <begin position="201"/>
        <end position="221"/>
    </location>
</feature>
<feature type="transmembrane region" description="Helical" evidence="9">
    <location>
        <begin position="12"/>
        <end position="32"/>
    </location>
</feature>
<feature type="domain" description="Kazal-like" evidence="10">
    <location>
        <begin position="382"/>
        <end position="430"/>
    </location>
</feature>
<dbReference type="InterPro" id="IPR002350">
    <property type="entry name" value="Kazal_dom"/>
</dbReference>
<dbReference type="GO" id="GO:0016323">
    <property type="term" value="C:basolateral plasma membrane"/>
    <property type="evidence" value="ECO:0007669"/>
    <property type="project" value="TreeGrafter"/>
</dbReference>
<evidence type="ECO:0000259" key="10">
    <source>
        <dbReference type="PROSITE" id="PS51465"/>
    </source>
</evidence>
<dbReference type="Gene3D" id="1.20.1250.20">
    <property type="entry name" value="MFS general substrate transporter like domains"/>
    <property type="match status" value="2"/>
</dbReference>
<proteinExistence type="inferred from homology"/>
<feature type="transmembrane region" description="Helical" evidence="9">
    <location>
        <begin position="53"/>
        <end position="71"/>
    </location>
</feature>
<evidence type="ECO:0000256" key="9">
    <source>
        <dbReference type="SAM" id="Phobius"/>
    </source>
</evidence>
<dbReference type="SUPFAM" id="SSF103473">
    <property type="entry name" value="MFS general substrate transporter"/>
    <property type="match status" value="1"/>
</dbReference>
<feature type="transmembrane region" description="Helical" evidence="9">
    <location>
        <begin position="484"/>
        <end position="509"/>
    </location>
</feature>
<dbReference type="InterPro" id="IPR004156">
    <property type="entry name" value="OATP"/>
</dbReference>
<dbReference type="PANTHER" id="PTHR11388:SF76">
    <property type="entry name" value="SOLUTE CARRIER ORGANIC ANION TRANSPORTER FAMILY MEMBER"/>
    <property type="match status" value="1"/>
</dbReference>
<evidence type="ECO:0000256" key="7">
    <source>
        <dbReference type="ARBA" id="ARBA00023157"/>
    </source>
</evidence>
<keyword evidence="3" id="KW-1003">Cell membrane</keyword>
<evidence type="ECO:0000313" key="12">
    <source>
        <dbReference type="WBParaSite" id="PSAMB.scaffold307size57765.g4542.t1"/>
    </source>
</evidence>
<keyword evidence="6 9" id="KW-0472">Membrane</keyword>
<evidence type="ECO:0000256" key="1">
    <source>
        <dbReference type="ARBA" id="ARBA00004651"/>
    </source>
</evidence>
<evidence type="ECO:0000256" key="6">
    <source>
        <dbReference type="ARBA" id="ARBA00023136"/>
    </source>
</evidence>
<dbReference type="PROSITE" id="PS51465">
    <property type="entry name" value="KAZAL_2"/>
    <property type="match status" value="1"/>
</dbReference>
<keyword evidence="7" id="KW-1015">Disulfide bond</keyword>
<name>A0A914W5P3_9BILA</name>
<evidence type="ECO:0000256" key="5">
    <source>
        <dbReference type="ARBA" id="ARBA00022989"/>
    </source>
</evidence>
<dbReference type="Pfam" id="PF03137">
    <property type="entry name" value="OATP"/>
    <property type="match status" value="1"/>
</dbReference>
<comment type="similarity">
    <text evidence="2">Belongs to the organo anion transporter (TC 2.A.60) family.</text>
</comment>
<dbReference type="PANTHER" id="PTHR11388">
    <property type="entry name" value="ORGANIC ANION TRANSPORTER"/>
    <property type="match status" value="1"/>
</dbReference>
<dbReference type="InterPro" id="IPR036259">
    <property type="entry name" value="MFS_trans_sf"/>
</dbReference>
<dbReference type="Proteomes" id="UP000887566">
    <property type="component" value="Unplaced"/>
</dbReference>
<keyword evidence="11" id="KW-1185">Reference proteome</keyword>
<keyword evidence="5 9" id="KW-1133">Transmembrane helix</keyword>
<feature type="transmembrane region" description="Helical" evidence="9">
    <location>
        <begin position="449"/>
        <end position="477"/>
    </location>
</feature>
<evidence type="ECO:0000256" key="2">
    <source>
        <dbReference type="ARBA" id="ARBA00009657"/>
    </source>
</evidence>
<reference evidence="12" key="1">
    <citation type="submission" date="2022-11" db="UniProtKB">
        <authorList>
            <consortium name="WormBaseParasite"/>
        </authorList>
    </citation>
    <scope>IDENTIFICATION</scope>
</reference>
<comment type="subcellular location">
    <subcellularLocation>
        <location evidence="1">Cell membrane</location>
        <topology evidence="1">Multi-pass membrane protein</topology>
    </subcellularLocation>
</comment>
<evidence type="ECO:0000256" key="4">
    <source>
        <dbReference type="ARBA" id="ARBA00022692"/>
    </source>
</evidence>
<dbReference type="GO" id="GO:0015347">
    <property type="term" value="F:sodium-independent organic anion transmembrane transporter activity"/>
    <property type="evidence" value="ECO:0007669"/>
    <property type="project" value="TreeGrafter"/>
</dbReference>
<keyword evidence="4 9" id="KW-0812">Transmembrane</keyword>
<evidence type="ECO:0000313" key="11">
    <source>
        <dbReference type="Proteomes" id="UP000887566"/>
    </source>
</evidence>
<evidence type="ECO:0000256" key="8">
    <source>
        <dbReference type="SAM" id="MobiDB-lite"/>
    </source>
</evidence>